<sequence length="74" mass="8588">MQTGGYCAKFGGAGAIVFNSRLFFDKCTRFDRSTPYPSLKKRTFKPIIFTNHRLYEGSKRTHLTNEKNHFNQPI</sequence>
<protein>
    <submittedName>
        <fullName evidence="1">Uncharacterized protein</fullName>
    </submittedName>
</protein>
<dbReference type="HOGENOM" id="CLU_2682673_0_0_10"/>
<organism evidence="1 2">
    <name type="scientific">Haliscomenobacter hydrossis (strain ATCC 27775 / DSM 1100 / LMG 10767 / O)</name>
    <dbReference type="NCBI Taxonomy" id="760192"/>
    <lineage>
        <taxon>Bacteria</taxon>
        <taxon>Pseudomonadati</taxon>
        <taxon>Bacteroidota</taxon>
        <taxon>Saprospiria</taxon>
        <taxon>Saprospirales</taxon>
        <taxon>Haliscomenobacteraceae</taxon>
        <taxon>Haliscomenobacter</taxon>
    </lineage>
</organism>
<dbReference type="Proteomes" id="UP000008461">
    <property type="component" value="Chromosome"/>
</dbReference>
<dbReference type="KEGG" id="hhy:Halhy_1189"/>
<gene>
    <name evidence="1" type="ordered locus">Halhy_1189</name>
</gene>
<keyword evidence="2" id="KW-1185">Reference proteome</keyword>
<reference evidence="1 2" key="1">
    <citation type="journal article" date="2011" name="Stand. Genomic Sci.">
        <title>Complete genome sequence of Haliscomenobacter hydrossis type strain (O).</title>
        <authorList>
            <consortium name="US DOE Joint Genome Institute (JGI-PGF)"/>
            <person name="Daligault H."/>
            <person name="Lapidus A."/>
            <person name="Zeytun A."/>
            <person name="Nolan M."/>
            <person name="Lucas S."/>
            <person name="Del Rio T.G."/>
            <person name="Tice H."/>
            <person name="Cheng J.F."/>
            <person name="Tapia R."/>
            <person name="Han C."/>
            <person name="Goodwin L."/>
            <person name="Pitluck S."/>
            <person name="Liolios K."/>
            <person name="Pagani I."/>
            <person name="Ivanova N."/>
            <person name="Huntemann M."/>
            <person name="Mavromatis K."/>
            <person name="Mikhailova N."/>
            <person name="Pati A."/>
            <person name="Chen A."/>
            <person name="Palaniappan K."/>
            <person name="Land M."/>
            <person name="Hauser L."/>
            <person name="Brambilla E.M."/>
            <person name="Rohde M."/>
            <person name="Verbarg S."/>
            <person name="Goker M."/>
            <person name="Bristow J."/>
            <person name="Eisen J.A."/>
            <person name="Markowitz V."/>
            <person name="Hugenholtz P."/>
            <person name="Kyrpides N.C."/>
            <person name="Klenk H.P."/>
            <person name="Woyke T."/>
        </authorList>
    </citation>
    <scope>NUCLEOTIDE SEQUENCE [LARGE SCALE GENOMIC DNA]</scope>
    <source>
        <strain evidence="2">ATCC 27775 / DSM 1100 / LMG 10767 / O</strain>
    </source>
</reference>
<evidence type="ECO:0000313" key="2">
    <source>
        <dbReference type="Proteomes" id="UP000008461"/>
    </source>
</evidence>
<dbReference type="STRING" id="760192.Halhy_1189"/>
<reference key="2">
    <citation type="submission" date="2011-04" db="EMBL/GenBank/DDBJ databases">
        <title>Complete sequence of chromosome of Haliscomenobacter hydrossis DSM 1100.</title>
        <authorList>
            <consortium name="US DOE Joint Genome Institute (JGI-PGF)"/>
            <person name="Lucas S."/>
            <person name="Han J."/>
            <person name="Lapidus A."/>
            <person name="Bruce D."/>
            <person name="Goodwin L."/>
            <person name="Pitluck S."/>
            <person name="Peters L."/>
            <person name="Kyrpides N."/>
            <person name="Mavromatis K."/>
            <person name="Ivanova N."/>
            <person name="Ovchinnikova G."/>
            <person name="Pagani I."/>
            <person name="Daligault H."/>
            <person name="Detter J.C."/>
            <person name="Han C."/>
            <person name="Land M."/>
            <person name="Hauser L."/>
            <person name="Markowitz V."/>
            <person name="Cheng J.-F."/>
            <person name="Hugenholtz P."/>
            <person name="Woyke T."/>
            <person name="Wu D."/>
            <person name="Verbarg S."/>
            <person name="Frueling A."/>
            <person name="Brambilla E."/>
            <person name="Klenk H.-P."/>
            <person name="Eisen J.A."/>
        </authorList>
    </citation>
    <scope>NUCLEOTIDE SEQUENCE</scope>
    <source>
        <strain>DSM 1100</strain>
    </source>
</reference>
<name>F4KSX9_HALH1</name>
<dbReference type="AlphaFoldDB" id="F4KSX9"/>
<dbReference type="EMBL" id="CP002691">
    <property type="protein sequence ID" value="AEE49086.1"/>
    <property type="molecule type" value="Genomic_DNA"/>
</dbReference>
<evidence type="ECO:0000313" key="1">
    <source>
        <dbReference type="EMBL" id="AEE49086.1"/>
    </source>
</evidence>
<accession>F4KSX9</accession>
<proteinExistence type="predicted"/>